<dbReference type="EC" id="4.1.3.17" evidence="5"/>
<keyword evidence="14" id="KW-0808">Transferase</keyword>
<dbReference type="EMBL" id="CP003119">
    <property type="protein sequence ID" value="AFA74405.1"/>
    <property type="molecule type" value="Genomic_DNA"/>
</dbReference>
<keyword evidence="14" id="KW-0489">Methyltransferase</keyword>
<evidence type="ECO:0000256" key="6">
    <source>
        <dbReference type="ARBA" id="ARBA00012947"/>
    </source>
</evidence>
<dbReference type="HOGENOM" id="CLU_072626_3_2_11"/>
<dbReference type="GO" id="GO:0008948">
    <property type="term" value="F:oxaloacetate decarboxylase activity"/>
    <property type="evidence" value="ECO:0007669"/>
    <property type="project" value="UniProtKB-EC"/>
</dbReference>
<comment type="subunit">
    <text evidence="4">Homotrimer.</text>
</comment>
<dbReference type="Proteomes" id="UP000009154">
    <property type="component" value="Chromosome"/>
</dbReference>
<dbReference type="SUPFAM" id="SSF89562">
    <property type="entry name" value="RraA-like"/>
    <property type="match status" value="1"/>
</dbReference>
<dbReference type="GeneID" id="90160414"/>
<dbReference type="CDD" id="cd16841">
    <property type="entry name" value="RraA_family"/>
    <property type="match status" value="1"/>
</dbReference>
<sequence length="243" mass="25339">MSHRIYTQIPACDPTLLDAIGKSSVADLHEAMDTMPGRSALLDPSIRALNRGITVVGQAITVNTFPGDGLAGHRALRLTGPGRVLVVTSPGDPNAPLFAELVSLAASELGTEGVIADGPIRDSDALVHSRFPVWCRGTYAGRPLKRGPGEVNVPIVCGGVYIEPGDIIVADGDGVLRIPLASAAATLDGAQRRAERETKIRQAIADGASLFELSGLSEALSAADIVEVDSIWNASADSERSTR</sequence>
<dbReference type="EC" id="4.1.1.112" evidence="6"/>
<name>H6MZ69_GORPV</name>
<dbReference type="GO" id="GO:0046872">
    <property type="term" value="F:metal ion binding"/>
    <property type="evidence" value="ECO:0007669"/>
    <property type="project" value="UniProtKB-KW"/>
</dbReference>
<evidence type="ECO:0000256" key="8">
    <source>
        <dbReference type="ARBA" id="ARBA00025046"/>
    </source>
</evidence>
<evidence type="ECO:0000256" key="13">
    <source>
        <dbReference type="PIRSR" id="PIRSR605493-1"/>
    </source>
</evidence>
<comment type="cofactor">
    <cofactor evidence="2">
        <name>a divalent metal cation</name>
        <dbReference type="ChEBI" id="CHEBI:60240"/>
    </cofactor>
</comment>
<feature type="binding site" evidence="13">
    <location>
        <position position="121"/>
    </location>
    <ligand>
        <name>substrate</name>
    </ligand>
</feature>
<comment type="function">
    <text evidence="8">Catalyzes the aldol cleavage of 4-hydroxy-4-methyl-2-oxoglutarate (HMG) into 2 molecules of pyruvate. Also contains a secondary oxaloacetate (OAA) decarboxylase activity due to the common pyruvate enolate transition state formed following C-C bond cleavage in the retro-aldol and decarboxylation reactions.</text>
</comment>
<dbReference type="GO" id="GO:0032259">
    <property type="term" value="P:methylation"/>
    <property type="evidence" value="ECO:0007669"/>
    <property type="project" value="UniProtKB-KW"/>
</dbReference>
<comment type="catalytic activity">
    <reaction evidence="12">
        <text>oxaloacetate + H(+) = pyruvate + CO2</text>
        <dbReference type="Rhea" id="RHEA:15641"/>
        <dbReference type="ChEBI" id="CHEBI:15361"/>
        <dbReference type="ChEBI" id="CHEBI:15378"/>
        <dbReference type="ChEBI" id="CHEBI:16452"/>
        <dbReference type="ChEBI" id="CHEBI:16526"/>
        <dbReference type="EC" id="4.1.1.112"/>
    </reaction>
</comment>
<evidence type="ECO:0000256" key="7">
    <source>
        <dbReference type="ARBA" id="ARBA00016549"/>
    </source>
</evidence>
<dbReference type="KEGG" id="gpo:GPOL_c33930"/>
<comment type="similarity">
    <text evidence="3">Belongs to the class II aldolase/RraA-like family.</text>
</comment>
<dbReference type="InterPro" id="IPR005493">
    <property type="entry name" value="RraA/RraA-like"/>
</dbReference>
<keyword evidence="13" id="KW-0460">Magnesium</keyword>
<evidence type="ECO:0000256" key="12">
    <source>
        <dbReference type="ARBA" id="ARBA00047973"/>
    </source>
</evidence>
<organism evidence="14 15">
    <name type="scientific">Gordonia polyisoprenivorans (strain DSM 44266 / VH2)</name>
    <dbReference type="NCBI Taxonomy" id="1112204"/>
    <lineage>
        <taxon>Bacteria</taxon>
        <taxon>Bacillati</taxon>
        <taxon>Actinomycetota</taxon>
        <taxon>Actinomycetes</taxon>
        <taxon>Mycobacteriales</taxon>
        <taxon>Gordoniaceae</taxon>
        <taxon>Gordonia</taxon>
    </lineage>
</organism>
<dbReference type="Pfam" id="PF03737">
    <property type="entry name" value="RraA-like"/>
    <property type="match status" value="1"/>
</dbReference>
<accession>H6MZ69</accession>
<keyword evidence="15" id="KW-1185">Reference proteome</keyword>
<dbReference type="RefSeq" id="WP_014360832.1">
    <property type="nucleotide sequence ID" value="NC_016906.1"/>
</dbReference>
<dbReference type="GO" id="GO:0008168">
    <property type="term" value="F:methyltransferase activity"/>
    <property type="evidence" value="ECO:0007669"/>
    <property type="project" value="UniProtKB-KW"/>
</dbReference>
<evidence type="ECO:0000256" key="1">
    <source>
        <dbReference type="ARBA" id="ARBA00001342"/>
    </source>
</evidence>
<evidence type="ECO:0000256" key="4">
    <source>
        <dbReference type="ARBA" id="ARBA00011233"/>
    </source>
</evidence>
<feature type="binding site" evidence="13">
    <location>
        <position position="122"/>
    </location>
    <ligand>
        <name>Mg(2+)</name>
        <dbReference type="ChEBI" id="CHEBI:18420"/>
    </ligand>
</feature>
<dbReference type="PANTHER" id="PTHR33254">
    <property type="entry name" value="4-HYDROXY-4-METHYL-2-OXOGLUTARATE ALDOLASE 3-RELATED"/>
    <property type="match status" value="1"/>
</dbReference>
<proteinExistence type="inferred from homology"/>
<evidence type="ECO:0000313" key="15">
    <source>
        <dbReference type="Proteomes" id="UP000009154"/>
    </source>
</evidence>
<evidence type="ECO:0000256" key="10">
    <source>
        <dbReference type="ARBA" id="ARBA00030169"/>
    </source>
</evidence>
<dbReference type="PANTHER" id="PTHR33254:SF4">
    <property type="entry name" value="4-HYDROXY-4-METHYL-2-OXOGLUTARATE ALDOLASE 3-RELATED"/>
    <property type="match status" value="1"/>
</dbReference>
<evidence type="ECO:0000313" key="14">
    <source>
        <dbReference type="EMBL" id="AFA74405.1"/>
    </source>
</evidence>
<reference evidence="14 15" key="1">
    <citation type="journal article" date="2012" name="Appl. Environ. Microbiol.">
        <title>Involvement of two latex-clearing proteins during rubber degradation and insights into the subsequent degradation pathway revealed by the genome sequence of Gordonia polyisoprenivorans strain VH2.</title>
        <authorList>
            <person name="Hiessl S."/>
            <person name="Schuldes J."/>
            <person name="Thurmer A."/>
            <person name="Halbsguth T."/>
            <person name="Broker D."/>
            <person name="Angelov A."/>
            <person name="Liebl W."/>
            <person name="Daniel R."/>
            <person name="Steinbuchel A."/>
        </authorList>
    </citation>
    <scope>NUCLEOTIDE SEQUENCE [LARGE SCALE GENOMIC DNA]</scope>
    <source>
        <strain evidence="15">DSM 44266 / VH2</strain>
    </source>
</reference>
<evidence type="ECO:0000256" key="9">
    <source>
        <dbReference type="ARBA" id="ARBA00029596"/>
    </source>
</evidence>
<gene>
    <name evidence="14" type="ordered locus">GPOL_c33930</name>
</gene>
<comment type="catalytic activity">
    <reaction evidence="1">
        <text>4-hydroxy-4-methyl-2-oxoglutarate = 2 pyruvate</text>
        <dbReference type="Rhea" id="RHEA:22748"/>
        <dbReference type="ChEBI" id="CHEBI:15361"/>
        <dbReference type="ChEBI" id="CHEBI:58276"/>
        <dbReference type="EC" id="4.1.3.17"/>
    </reaction>
</comment>
<evidence type="ECO:0000256" key="3">
    <source>
        <dbReference type="ARBA" id="ARBA00008621"/>
    </source>
</evidence>
<evidence type="ECO:0000256" key="5">
    <source>
        <dbReference type="ARBA" id="ARBA00012213"/>
    </source>
</evidence>
<dbReference type="AlphaFoldDB" id="H6MZ69"/>
<dbReference type="eggNOG" id="COG0684">
    <property type="taxonomic scope" value="Bacteria"/>
</dbReference>
<dbReference type="GO" id="GO:0047443">
    <property type="term" value="F:4-hydroxy-4-methyl-2-oxoglutarate aldolase activity"/>
    <property type="evidence" value="ECO:0007669"/>
    <property type="project" value="UniProtKB-EC"/>
</dbReference>
<evidence type="ECO:0000256" key="2">
    <source>
        <dbReference type="ARBA" id="ARBA00001968"/>
    </source>
</evidence>
<dbReference type="Gene3D" id="3.50.30.40">
    <property type="entry name" value="Ribonuclease E inhibitor RraA/RraA-like"/>
    <property type="match status" value="1"/>
</dbReference>
<comment type="cofactor">
    <cofactor evidence="13">
        <name>Mg(2+)</name>
        <dbReference type="ChEBI" id="CHEBI:18420"/>
    </cofactor>
</comment>
<evidence type="ECO:0000256" key="11">
    <source>
        <dbReference type="ARBA" id="ARBA00032305"/>
    </source>
</evidence>
<dbReference type="InterPro" id="IPR036704">
    <property type="entry name" value="RraA/RraA-like_sf"/>
</dbReference>
<keyword evidence="13" id="KW-0479">Metal-binding</keyword>
<protein>
    <recommendedName>
        <fullName evidence="7">Putative 4-hydroxy-4-methyl-2-oxoglutarate aldolase</fullName>
        <ecNumber evidence="6">4.1.1.112</ecNumber>
        <ecNumber evidence="5">4.1.3.17</ecNumber>
    </recommendedName>
    <alternativeName>
        <fullName evidence="11">Oxaloacetate decarboxylase</fullName>
    </alternativeName>
    <alternativeName>
        <fullName evidence="9">Regulator of ribonuclease activity homolog</fullName>
    </alternativeName>
    <alternativeName>
        <fullName evidence="10">RraA-like protein</fullName>
    </alternativeName>
</protein>
<dbReference type="STRING" id="1112204.GPOL_c33930"/>